<dbReference type="OrthoDB" id="116129at2759"/>
<comment type="caution">
    <text evidence="2">The sequence shown here is derived from an EMBL/GenBank/DDBJ whole genome shotgun (WGS) entry which is preliminary data.</text>
</comment>
<evidence type="ECO:0000313" key="2">
    <source>
        <dbReference type="EMBL" id="POM62127.1"/>
    </source>
</evidence>
<evidence type="ECO:0000256" key="1">
    <source>
        <dbReference type="SAM" id="MobiDB-lite"/>
    </source>
</evidence>
<feature type="region of interest" description="Disordered" evidence="1">
    <location>
        <begin position="106"/>
        <end position="143"/>
    </location>
</feature>
<dbReference type="EMBL" id="NCKW01015653">
    <property type="protein sequence ID" value="POM62127.1"/>
    <property type="molecule type" value="Genomic_DNA"/>
</dbReference>
<sequence length="191" mass="20708">MSPSSTPHQKNLTASLEFHSLRTCSHILTGEVGKSKEQDRRFCAGNEQARSAESIEEGGPVIASGLRRSVEAKGLSAKRPDSCRGAALETDVTSVVKLARDAVQKVSPTVVREQQKDTSAGKGSEVNDDSESSKREDTAASVEDGCSIRGKDSIVEKMFTMGVVDEIGVHTKYITRKKLKKFLRIKAKSIE</sequence>
<keyword evidence="3" id="KW-1185">Reference proteome</keyword>
<accession>A0A2P4X9A0</accession>
<dbReference type="AlphaFoldDB" id="A0A2P4X9A0"/>
<gene>
    <name evidence="2" type="ORF">PHPALM_28755</name>
</gene>
<protein>
    <submittedName>
        <fullName evidence="2">Uncharacterized protein</fullName>
    </submittedName>
</protein>
<name>A0A2P4X9A0_9STRA</name>
<dbReference type="Proteomes" id="UP000237271">
    <property type="component" value="Unassembled WGS sequence"/>
</dbReference>
<organism evidence="2 3">
    <name type="scientific">Phytophthora palmivora</name>
    <dbReference type="NCBI Taxonomy" id="4796"/>
    <lineage>
        <taxon>Eukaryota</taxon>
        <taxon>Sar</taxon>
        <taxon>Stramenopiles</taxon>
        <taxon>Oomycota</taxon>
        <taxon>Peronosporomycetes</taxon>
        <taxon>Peronosporales</taxon>
        <taxon>Peronosporaceae</taxon>
        <taxon>Phytophthora</taxon>
    </lineage>
</organism>
<evidence type="ECO:0000313" key="3">
    <source>
        <dbReference type="Proteomes" id="UP000237271"/>
    </source>
</evidence>
<proteinExistence type="predicted"/>
<reference evidence="2 3" key="1">
    <citation type="journal article" date="2017" name="Genome Biol. Evol.">
        <title>Phytophthora megakarya and P. palmivora, closely related causal agents of cacao black pod rot, underwent increases in genome sizes and gene numbers by different mechanisms.</title>
        <authorList>
            <person name="Ali S.S."/>
            <person name="Shao J."/>
            <person name="Lary D.J."/>
            <person name="Kronmiller B."/>
            <person name="Shen D."/>
            <person name="Strem M.D."/>
            <person name="Amoako-Attah I."/>
            <person name="Akrofi A.Y."/>
            <person name="Begoude B.A."/>
            <person name="Ten Hoopen G.M."/>
            <person name="Coulibaly K."/>
            <person name="Kebe B.I."/>
            <person name="Melnick R.L."/>
            <person name="Guiltinan M.J."/>
            <person name="Tyler B.M."/>
            <person name="Meinhardt L.W."/>
            <person name="Bailey B.A."/>
        </authorList>
    </citation>
    <scope>NUCLEOTIDE SEQUENCE [LARGE SCALE GENOMIC DNA]</scope>
    <source>
        <strain evidence="3">sbr112.9</strain>
    </source>
</reference>